<dbReference type="EMBL" id="LBXR01000007">
    <property type="protein sequence ID" value="KKR34760.1"/>
    <property type="molecule type" value="Genomic_DNA"/>
</dbReference>
<evidence type="ECO:0000256" key="5">
    <source>
        <dbReference type="ARBA" id="ARBA00023163"/>
    </source>
</evidence>
<dbReference type="PANTHER" id="PTHR30437:SF4">
    <property type="entry name" value="TRANSCRIPTION ELONGATION FACTOR GREA"/>
    <property type="match status" value="1"/>
</dbReference>
<dbReference type="InterPro" id="IPR028624">
    <property type="entry name" value="Tscrpt_elong_fac_GreA/B"/>
</dbReference>
<evidence type="ECO:0000256" key="2">
    <source>
        <dbReference type="ARBA" id="ARBA00013729"/>
    </source>
</evidence>
<keyword evidence="12" id="KW-0251">Elongation factor</keyword>
<evidence type="ECO:0000259" key="10">
    <source>
        <dbReference type="Pfam" id="PF01272"/>
    </source>
</evidence>
<dbReference type="Gene3D" id="1.10.287.180">
    <property type="entry name" value="Transcription elongation factor, GreA/GreB, N-terminal domain"/>
    <property type="match status" value="1"/>
</dbReference>
<dbReference type="Proteomes" id="UP000034855">
    <property type="component" value="Unassembled WGS sequence"/>
</dbReference>
<dbReference type="Gene3D" id="3.10.50.30">
    <property type="entry name" value="Transcription elongation factor, GreA/GreB, C-terminal domain"/>
    <property type="match status" value="1"/>
</dbReference>
<evidence type="ECO:0000256" key="9">
    <source>
        <dbReference type="RuleBase" id="RU000556"/>
    </source>
</evidence>
<dbReference type="SUPFAM" id="SSF46557">
    <property type="entry name" value="GreA transcript cleavage protein, N-terminal domain"/>
    <property type="match status" value="1"/>
</dbReference>
<feature type="domain" description="Transcription elongation factor GreA/GreB C-terminal" evidence="10">
    <location>
        <begin position="86"/>
        <end position="157"/>
    </location>
</feature>
<dbReference type="Pfam" id="PF03449">
    <property type="entry name" value="GreA_GreB_N"/>
    <property type="match status" value="1"/>
</dbReference>
<dbReference type="GO" id="GO:0003677">
    <property type="term" value="F:DNA binding"/>
    <property type="evidence" value="ECO:0007669"/>
    <property type="project" value="UniProtKB-UniRule"/>
</dbReference>
<keyword evidence="3 8" id="KW-0805">Transcription regulation</keyword>
<comment type="caution">
    <text evidence="12">The sequence shown here is derived from an EMBL/GenBank/DDBJ whole genome shotgun (WGS) entry which is preliminary data.</text>
</comment>
<dbReference type="NCBIfam" id="NF001263">
    <property type="entry name" value="PRK00226.1-4"/>
    <property type="match status" value="1"/>
</dbReference>
<dbReference type="InterPro" id="IPR023459">
    <property type="entry name" value="Tscrpt_elong_fac_GreA/B_fam"/>
</dbReference>
<sequence>MSTNNKVQYFTIQGLEDLKRELKELKDKKIPDIANLIDEAKQQGDLSENAEYHQAKEDMAWAQGRLQEINYLLDNAEVVDSAQKNQNIVIVGSAITVKTNAFTKSYTIVGPQESSPLQGKISNESPLGASFLGHKVGDEVMVNTPAGAQTYKILEIK</sequence>
<comment type="similarity">
    <text evidence="1 8 9">Belongs to the GreA/GreB family.</text>
</comment>
<dbReference type="InterPro" id="IPR022691">
    <property type="entry name" value="Tscrpt_elong_fac_GreA/B_N"/>
</dbReference>
<dbReference type="GO" id="GO:0006354">
    <property type="term" value="P:DNA-templated transcription elongation"/>
    <property type="evidence" value="ECO:0007669"/>
    <property type="project" value="TreeGrafter"/>
</dbReference>
<evidence type="ECO:0000313" key="12">
    <source>
        <dbReference type="EMBL" id="KKR34760.1"/>
    </source>
</evidence>
<keyword evidence="5 8" id="KW-0804">Transcription</keyword>
<comment type="function">
    <text evidence="6 8 9">Necessary for efficient RNA polymerase transcription elongation past template-encoded arresting sites. The arresting sites in DNA have the property of trapping a certain fraction of elongating RNA polymerases that pass through, resulting in locked ternary complexes. Cleavage of the nascent transcript by cleavage factors such as GreA or GreB allows the resumption of elongation from the new 3'terminus. GreA releases sequences of 2 to 3 nucleotides.</text>
</comment>
<dbReference type="PANTHER" id="PTHR30437">
    <property type="entry name" value="TRANSCRIPTION ELONGATION FACTOR GREA"/>
    <property type="match status" value="1"/>
</dbReference>
<evidence type="ECO:0000256" key="8">
    <source>
        <dbReference type="HAMAP-Rule" id="MF_00105"/>
    </source>
</evidence>
<name>A0A0G0SJ86_9BACT</name>
<gene>
    <name evidence="8" type="primary">greA</name>
    <name evidence="12" type="ORF">UT67_C0007G0009</name>
</gene>
<dbReference type="STRING" id="1619037.UT67_C0007G0009"/>
<dbReference type="Pfam" id="PF01272">
    <property type="entry name" value="GreA_GreB"/>
    <property type="match status" value="1"/>
</dbReference>
<accession>A0A0G0SJ86</accession>
<dbReference type="GO" id="GO:0003746">
    <property type="term" value="F:translation elongation factor activity"/>
    <property type="evidence" value="ECO:0007669"/>
    <property type="project" value="UniProtKB-KW"/>
</dbReference>
<reference evidence="12 13" key="1">
    <citation type="journal article" date="2015" name="Nature">
        <title>rRNA introns, odd ribosomes, and small enigmatic genomes across a large radiation of phyla.</title>
        <authorList>
            <person name="Brown C.T."/>
            <person name="Hug L.A."/>
            <person name="Thomas B.C."/>
            <person name="Sharon I."/>
            <person name="Castelle C.J."/>
            <person name="Singh A."/>
            <person name="Wilkins M.J."/>
            <person name="Williams K.H."/>
            <person name="Banfield J.F."/>
        </authorList>
    </citation>
    <scope>NUCLEOTIDE SEQUENCE [LARGE SCALE GENOMIC DNA]</scope>
</reference>
<evidence type="ECO:0000256" key="1">
    <source>
        <dbReference type="ARBA" id="ARBA00008213"/>
    </source>
</evidence>
<evidence type="ECO:0000259" key="11">
    <source>
        <dbReference type="Pfam" id="PF03449"/>
    </source>
</evidence>
<dbReference type="InterPro" id="IPR006359">
    <property type="entry name" value="Tscrpt_elong_fac_GreA"/>
</dbReference>
<dbReference type="SUPFAM" id="SSF54534">
    <property type="entry name" value="FKBP-like"/>
    <property type="match status" value="1"/>
</dbReference>
<dbReference type="FunFam" id="1.10.287.180:FF:000001">
    <property type="entry name" value="Transcription elongation factor GreA"/>
    <property type="match status" value="1"/>
</dbReference>
<dbReference type="InterPro" id="IPR036805">
    <property type="entry name" value="Tscrpt_elong_fac_GreA/B_N_sf"/>
</dbReference>
<dbReference type="InterPro" id="IPR018151">
    <property type="entry name" value="TF_GreA/GreB_CS"/>
</dbReference>
<dbReference type="GO" id="GO:0070063">
    <property type="term" value="F:RNA polymerase binding"/>
    <property type="evidence" value="ECO:0007669"/>
    <property type="project" value="InterPro"/>
</dbReference>
<dbReference type="PROSITE" id="PS00829">
    <property type="entry name" value="GREAB_1"/>
    <property type="match status" value="1"/>
</dbReference>
<evidence type="ECO:0000256" key="6">
    <source>
        <dbReference type="ARBA" id="ARBA00024916"/>
    </source>
</evidence>
<dbReference type="NCBIfam" id="TIGR01462">
    <property type="entry name" value="greA"/>
    <property type="match status" value="1"/>
</dbReference>
<evidence type="ECO:0000313" key="13">
    <source>
        <dbReference type="Proteomes" id="UP000034855"/>
    </source>
</evidence>
<proteinExistence type="inferred from homology"/>
<dbReference type="AlphaFoldDB" id="A0A0G0SJ86"/>
<dbReference type="InterPro" id="IPR001437">
    <property type="entry name" value="Tscrpt_elong_fac_GreA/B_C"/>
</dbReference>
<feature type="domain" description="Transcription elongation factor GreA/GreB N-terminal" evidence="11">
    <location>
        <begin position="9"/>
        <end position="78"/>
    </location>
</feature>
<keyword evidence="12" id="KW-0648">Protein biosynthesis</keyword>
<dbReference type="PIRSF" id="PIRSF006092">
    <property type="entry name" value="GreA_GreB"/>
    <property type="match status" value="1"/>
</dbReference>
<protein>
    <recommendedName>
        <fullName evidence="2 8">Transcription elongation factor GreA</fullName>
    </recommendedName>
    <alternativeName>
        <fullName evidence="7 8">Transcript cleavage factor GreA</fullName>
    </alternativeName>
</protein>
<evidence type="ECO:0000256" key="7">
    <source>
        <dbReference type="ARBA" id="ARBA00030776"/>
    </source>
</evidence>
<evidence type="ECO:0000256" key="3">
    <source>
        <dbReference type="ARBA" id="ARBA00023015"/>
    </source>
</evidence>
<dbReference type="PATRIC" id="fig|1619037.3.peg.207"/>
<dbReference type="GO" id="GO:0032784">
    <property type="term" value="P:regulation of DNA-templated transcription elongation"/>
    <property type="evidence" value="ECO:0007669"/>
    <property type="project" value="UniProtKB-UniRule"/>
</dbReference>
<dbReference type="HAMAP" id="MF_00105">
    <property type="entry name" value="GreA_GreB"/>
    <property type="match status" value="1"/>
</dbReference>
<keyword evidence="4 8" id="KW-0238">DNA-binding</keyword>
<dbReference type="InterPro" id="IPR036953">
    <property type="entry name" value="GreA/GreB_C_sf"/>
</dbReference>
<organism evidence="12 13">
    <name type="scientific">Candidatus Magasanikbacteria bacterium GW2011_GWA2_40_10</name>
    <dbReference type="NCBI Taxonomy" id="1619037"/>
    <lineage>
        <taxon>Bacteria</taxon>
        <taxon>Candidatus Magasanikiibacteriota</taxon>
    </lineage>
</organism>
<evidence type="ECO:0000256" key="4">
    <source>
        <dbReference type="ARBA" id="ARBA00023125"/>
    </source>
</evidence>